<dbReference type="PANTHER" id="PTHR34144:SF7">
    <property type="entry name" value="EXPORT PROTEIN (CAP59), PUTATIVE (AFU_ORTHOLOGUE AFUA_7G05020)-RELATED"/>
    <property type="match status" value="1"/>
</dbReference>
<feature type="region of interest" description="Disordered" evidence="1">
    <location>
        <begin position="547"/>
        <end position="575"/>
    </location>
</feature>
<evidence type="ECO:0008006" key="5">
    <source>
        <dbReference type="Google" id="ProtNLM"/>
    </source>
</evidence>
<accession>A0ABQ8XHT3</accession>
<evidence type="ECO:0000256" key="1">
    <source>
        <dbReference type="SAM" id="MobiDB-lite"/>
    </source>
</evidence>
<dbReference type="SUPFAM" id="SSF53756">
    <property type="entry name" value="UDP-Glycosyltransferase/glycogen phosphorylase"/>
    <property type="match status" value="1"/>
</dbReference>
<keyword evidence="2" id="KW-0812">Transmembrane</keyword>
<feature type="transmembrane region" description="Helical" evidence="2">
    <location>
        <begin position="56"/>
        <end position="76"/>
    </location>
</feature>
<dbReference type="Pfam" id="PF11735">
    <property type="entry name" value="CAP59_mtransfer"/>
    <property type="match status" value="1"/>
</dbReference>
<dbReference type="EMBL" id="JAOAOG010000308">
    <property type="protein sequence ID" value="KAJ6230849.1"/>
    <property type="molecule type" value="Genomic_DNA"/>
</dbReference>
<comment type="caution">
    <text evidence="3">The sequence shown here is derived from an EMBL/GenBank/DDBJ whole genome shotgun (WGS) entry which is preliminary data.</text>
</comment>
<evidence type="ECO:0000313" key="3">
    <source>
        <dbReference type="EMBL" id="KAJ6230849.1"/>
    </source>
</evidence>
<evidence type="ECO:0000313" key="4">
    <source>
        <dbReference type="Proteomes" id="UP001150062"/>
    </source>
</evidence>
<name>A0ABQ8XHT3_9EUKA</name>
<organism evidence="3 4">
    <name type="scientific">Anaeramoeba flamelloides</name>
    <dbReference type="NCBI Taxonomy" id="1746091"/>
    <lineage>
        <taxon>Eukaryota</taxon>
        <taxon>Metamonada</taxon>
        <taxon>Anaeramoebidae</taxon>
        <taxon>Anaeramoeba</taxon>
    </lineage>
</organism>
<reference evidence="3" key="1">
    <citation type="submission" date="2022-08" db="EMBL/GenBank/DDBJ databases">
        <title>Novel sulfate-reducing endosymbionts in the free-living metamonad Anaeramoeba.</title>
        <authorList>
            <person name="Jerlstrom-Hultqvist J."/>
            <person name="Cepicka I."/>
            <person name="Gallot-Lavallee L."/>
            <person name="Salas-Leiva D."/>
            <person name="Curtis B.A."/>
            <person name="Zahonova K."/>
            <person name="Pipaliya S."/>
            <person name="Dacks J."/>
            <person name="Roger A.J."/>
        </authorList>
    </citation>
    <scope>NUCLEOTIDE SEQUENCE</scope>
    <source>
        <strain evidence="3">Schooner1</strain>
    </source>
</reference>
<dbReference type="Proteomes" id="UP001150062">
    <property type="component" value="Unassembled WGS sequence"/>
</dbReference>
<gene>
    <name evidence="3" type="ORF">M0813_06417</name>
</gene>
<feature type="compositionally biased region" description="Basic and acidic residues" evidence="1">
    <location>
        <begin position="1016"/>
        <end position="1048"/>
    </location>
</feature>
<keyword evidence="2" id="KW-1133">Transmembrane helix</keyword>
<protein>
    <recommendedName>
        <fullName evidence="5">Glycosyl transferase family 1 domain-containing protein</fullName>
    </recommendedName>
</protein>
<sequence>MIFKNANLINRKTKRNRSITTNNLTEDLGSDFNKEQVSSMNLTKPTNFLKKNSKPLTLLFVLLLILLVYFFCPIFNCSSQKPRAKNYQVTDFKYENLFGSDLPDTLNDLENQIEEEKEKEGEKTNNNNSQRLDLDLKETISQNDHENSQQELETPNILIIIDEPLLSKNNNGLVEIKPLIEKLISFHCEVYLAIYTESSSNPTIRKYNNFNGEYFNSFETIENCPSKIDSCNNPNLVIIKFNNNLNYLNWVNDWVNSLDQNNNLLSQHFEDKSGYNKPNVIGYVPNLNINKKRNKNHNKNKFQIFSNQNELLNYQQLLTFLRKCDSIILNSKFDLNYILKDLPQMKGNSYLLQSDIVNVHESNKANVEISGILIENKNLGSVSEIRSFLNNQLIEDFKKNNKQIYIIGQICQKLNDLKRHRNIKCSEKLNRKESIDIQKKKLIVVELFSNKFTRIKKIKLELMSYSYPFLFSKSSAEIYNINSNEINICSDKSYKCFVKKINEIINSNELNSKISNLSQFYFQKNFKNFQSEKQIFKLLINNLHNNSNNNPYNKNNNNPNDKNNNNPNDKNNNDLNNILNNNINNFYLIQNKEKINKYYNRKYNFVDNNYYNNKLKILQRENYQKEISGILSDVEFQKYLKKNEKLFIAMNLINVEHSWYLFEREILKLIKILGTNNIFVSILSNGNKDKTPELLTKFANELTVLKVPHYIDLKGEGIERKDYFKDRIKYLAELRNRVLEPLTIEYAKVLFINDVILKVQDILKLLLTPIDYDMVCSMDFSHAKFTYDDSHTVRHIYPPSLKFYDLWVARDLDGDLFQSTYPWIKDPDRVHLLKNGLPFQVYSCWNGMVIFKSEPLLIEKIKFRSRYKEECLSSECEFFTKDLWKNGYTKIFINPIIQVAYEKEIYQKLIKSEYYLNFSTSLLPSHQKQLLKEIQPKVQITTKTPSYKICCNLYGRECEADWKRCSFITNYNQLHIGFFGTFYSNNKLTRQNRDLSNYFLLPKLISQYENQQQEKLGQEDHQKQEQEQGQEREGGGDEEGEKEKEKEQNGVGYGNSNEIFDEGVVKIQDKSKSDLKLLKSDLQEEIKFQFKAFPIDNYYEFNFPFQDELDIQLLNNFNFYNHNDTNKNMDTSKDKAKNNEIFMNNYKQLDIGIFSDFPPKFDNGFINTSKIKIFWLKWEFPTLTKNWIKELNKFDQIWIPDKRLLKHWKKEGLLIEKCKVVTDIIPQTFFNYQKYNKLTLSKPKKVKLLFFDHLSYQSGFDVLFDTFRNNFLNNETISLTIASKTINPQLIPFLKKHLLDQNNNNNQILNIKLIKNAQYLTVDERINLYKEHDFLISPYRAKTDQQNLIEAQLVGLPIIITDSGISESFAFTDNAYLIPSSYVKCDFGPCHDFSICLDYNKCFKTLSNPFWFNISEQNLGNTISTAISNFKKTKNIILKAQKDTHLTYQIPIIHKILNQFVNSQLIEVYQQNRVDEYLKN</sequence>
<keyword evidence="2" id="KW-0472">Membrane</keyword>
<keyword evidence="4" id="KW-1185">Reference proteome</keyword>
<evidence type="ECO:0000256" key="2">
    <source>
        <dbReference type="SAM" id="Phobius"/>
    </source>
</evidence>
<dbReference type="InterPro" id="IPR021047">
    <property type="entry name" value="Mannosyltransferase_CMT1"/>
</dbReference>
<proteinExistence type="predicted"/>
<dbReference type="PANTHER" id="PTHR34144">
    <property type="entry name" value="CHROMOSOME 8, WHOLE GENOME SHOTGUN SEQUENCE"/>
    <property type="match status" value="1"/>
</dbReference>
<dbReference type="Gene3D" id="3.40.50.2000">
    <property type="entry name" value="Glycogen Phosphorylase B"/>
    <property type="match status" value="1"/>
</dbReference>
<feature type="region of interest" description="Disordered" evidence="1">
    <location>
        <begin position="1011"/>
        <end position="1057"/>
    </location>
</feature>